<keyword evidence="6" id="KW-1185">Reference proteome</keyword>
<sequence>MVSQIAPLAQEDWTRTFRFQHVVWPQKHTHQKNHSIIHREFPDNTLVNLCSGAANDILAKDSTSNRIFVALGNSGKTETLFGSIATQKPSVAEVFAQSVQDLSREELLRRYGLLGWTVQSILDRLPEDKTAVCTLSVLEVSDEYSLFDLLATRPFTQDASKRVTLRYNNGSNHAWSKDEVQARGTGTVGAVVEGLSNQPVDSLKGLAHSIRRAFAAALHEKRKTSRGTLVISVRVWQQAEKSQFQQKFEKNTAIQFVDLGVVEHDEIPAYSKRNAAIRKSESVLGSVLRGALLREAGHDAVIPYRDSALTKVLQRSMDHPDSRTIVMASLSPEIEAHDESMLTLRYISRLTSKPGQELKSTSFESIIQASTTGGSPSSSAPLNLSELTKEDSSSAYLLQNLLSDPRQRLAKLAIPGKVSKNVARFSFEVSDDEQTPYKGPSSPKINRAVQETRVTAEDPKSISEEQRAPPGKHTSNLTSQQSDLSATETPSKINTPLAQNISKGDHGASPPSFHSLRPSPPGRHLKERTSSVLSKMQLSMGASGESEEPTAPHTKEPTKLHQVNVSPILPRTSEDVNLTGTGSLEPTSIGNSDLSSISRNMSEDLKQLSKDTKKEQSQTPNSAKSHFQAKLSPKFDSSVVQKSKKAMDFLRKTWSEDDTKASPSLKFIKRNRDNFKDRSILEAETSVDQAMNDLSFELLRRSKLDSQKMLSNSFKSELDDLSMELFGKHTAMESDKEPFDEFSNLSGGRVQPAMDVSTPRRLAPSMSSESVNSKSLQASFSDSASLKRIASAVEGSVATDLNSLQSAMEQVRLSQNSPRHASNSAQNGESNRYKSEPTNSRRTAFQLGLSNGNVDSVDRSHNQETEDREKEIRHLRDQLERALAEKSEVVKIAEEAIMTQAELEERVLELERQQSHDTRTLQSGTNFIKNHQQENEHTDYQIEVSGIDTKFAALQNRLMHSERERNRLEAEVIDRQREYVQLISKFDGSLDSDDVPISVQEDDLRRLLISKDSTIVGLTEDKEKLTHEMSKLIDERSALIDQLEELEKELSFVKTERDDMATRMNAALESQGSLIQELEETRLELDRRLSDVQELSSSIKKLLREKEESDALNERMEEALSCFESETRFRLDKVLDDRREAKSLLENTLRDNAKLVETIKSLRESLESTRQESEEDRLRYHEDKAAIEHLERENMLLREQNREMRSAIDLNEGRPRSFDVPHSESFQDIRSSGDRDGGNQLRDVGSRAKLDPARILSPMSTSSIRAEDVAAYMALTAKASLDEKILLASIGDAKDAEIEALRLRIRLLERRKAEY</sequence>
<comment type="caution">
    <text evidence="5">The sequence shown here is derived from an EMBL/GenBank/DDBJ whole genome shotgun (WGS) entry which is preliminary data.</text>
</comment>
<dbReference type="GO" id="GO:0003777">
    <property type="term" value="F:microtubule motor activity"/>
    <property type="evidence" value="ECO:0007669"/>
    <property type="project" value="InterPro"/>
</dbReference>
<dbReference type="InterPro" id="IPR036961">
    <property type="entry name" value="Kinesin_motor_dom_sf"/>
</dbReference>
<dbReference type="PROSITE" id="PS50067">
    <property type="entry name" value="KINESIN_MOTOR_2"/>
    <property type="match status" value="1"/>
</dbReference>
<accession>A0A1Z5K4I5</accession>
<dbReference type="GO" id="GO:0007018">
    <property type="term" value="P:microtubule-based movement"/>
    <property type="evidence" value="ECO:0007669"/>
    <property type="project" value="InterPro"/>
</dbReference>
<gene>
    <name evidence="5" type="ORF">FisN_7Hh199</name>
</gene>
<name>A0A1Z5K4I5_FISSO</name>
<feature type="coiled-coil region" evidence="2">
    <location>
        <begin position="951"/>
        <end position="978"/>
    </location>
</feature>
<comment type="similarity">
    <text evidence="1">Belongs to the TRAFAC class myosin-kinesin ATPase superfamily. Kinesin family.</text>
</comment>
<feature type="compositionally biased region" description="Basic and acidic residues" evidence="3">
    <location>
        <begin position="1210"/>
        <end position="1237"/>
    </location>
</feature>
<evidence type="ECO:0000256" key="2">
    <source>
        <dbReference type="SAM" id="Coils"/>
    </source>
</evidence>
<dbReference type="InParanoid" id="A0A1Z5K4I5"/>
<keyword evidence="2" id="KW-0175">Coiled coil</keyword>
<feature type="region of interest" description="Disordered" evidence="3">
    <location>
        <begin position="1210"/>
        <end position="1244"/>
    </location>
</feature>
<evidence type="ECO:0000259" key="4">
    <source>
        <dbReference type="PROSITE" id="PS50067"/>
    </source>
</evidence>
<dbReference type="GO" id="GO:0008017">
    <property type="term" value="F:microtubule binding"/>
    <property type="evidence" value="ECO:0007669"/>
    <property type="project" value="InterPro"/>
</dbReference>
<feature type="compositionally biased region" description="Polar residues" evidence="3">
    <location>
        <begin position="765"/>
        <end position="777"/>
    </location>
</feature>
<feature type="coiled-coil region" evidence="2">
    <location>
        <begin position="1145"/>
        <end position="1207"/>
    </location>
</feature>
<feature type="compositionally biased region" description="Polar residues" evidence="3">
    <location>
        <begin position="575"/>
        <end position="600"/>
    </location>
</feature>
<evidence type="ECO:0000256" key="3">
    <source>
        <dbReference type="SAM" id="MobiDB-lite"/>
    </source>
</evidence>
<dbReference type="GO" id="GO:0005524">
    <property type="term" value="F:ATP binding"/>
    <property type="evidence" value="ECO:0007669"/>
    <property type="project" value="InterPro"/>
</dbReference>
<feature type="compositionally biased region" description="Polar residues" evidence="3">
    <location>
        <begin position="808"/>
        <end position="854"/>
    </location>
</feature>
<dbReference type="OrthoDB" id="48673at2759"/>
<feature type="domain" description="Kinesin motor" evidence="4">
    <location>
        <begin position="1"/>
        <end position="353"/>
    </location>
</feature>
<dbReference type="SMART" id="SM00129">
    <property type="entry name" value="KISc"/>
    <property type="match status" value="1"/>
</dbReference>
<evidence type="ECO:0000256" key="1">
    <source>
        <dbReference type="PROSITE-ProRule" id="PRU00283"/>
    </source>
</evidence>
<feature type="compositionally biased region" description="Basic and acidic residues" evidence="3">
    <location>
        <begin position="601"/>
        <end position="616"/>
    </location>
</feature>
<feature type="region of interest" description="Disordered" evidence="3">
    <location>
        <begin position="808"/>
        <end position="872"/>
    </location>
</feature>
<dbReference type="Proteomes" id="UP000198406">
    <property type="component" value="Unassembled WGS sequence"/>
</dbReference>
<dbReference type="SUPFAM" id="SSF52540">
    <property type="entry name" value="P-loop containing nucleoside triphosphate hydrolases"/>
    <property type="match status" value="1"/>
</dbReference>
<feature type="region of interest" description="Disordered" evidence="3">
    <location>
        <begin position="430"/>
        <end position="630"/>
    </location>
</feature>
<feature type="region of interest" description="Disordered" evidence="3">
    <location>
        <begin position="736"/>
        <end position="777"/>
    </location>
</feature>
<dbReference type="InterPro" id="IPR001752">
    <property type="entry name" value="Kinesin_motor_dom"/>
</dbReference>
<dbReference type="EMBL" id="BDSP01000152">
    <property type="protein sequence ID" value="GAX20878.1"/>
    <property type="molecule type" value="Genomic_DNA"/>
</dbReference>
<organism evidence="5 6">
    <name type="scientific">Fistulifera solaris</name>
    <name type="common">Oleaginous diatom</name>
    <dbReference type="NCBI Taxonomy" id="1519565"/>
    <lineage>
        <taxon>Eukaryota</taxon>
        <taxon>Sar</taxon>
        <taxon>Stramenopiles</taxon>
        <taxon>Ochrophyta</taxon>
        <taxon>Bacillariophyta</taxon>
        <taxon>Bacillariophyceae</taxon>
        <taxon>Bacillariophycidae</taxon>
        <taxon>Naviculales</taxon>
        <taxon>Naviculaceae</taxon>
        <taxon>Fistulifera</taxon>
    </lineage>
</organism>
<comment type="caution">
    <text evidence="1">Lacks conserved residue(s) required for the propagation of feature annotation.</text>
</comment>
<dbReference type="InterPro" id="IPR027417">
    <property type="entry name" value="P-loop_NTPase"/>
</dbReference>
<feature type="compositionally biased region" description="Polar residues" evidence="3">
    <location>
        <begin position="473"/>
        <end position="502"/>
    </location>
</feature>
<feature type="coiled-coil region" evidence="2">
    <location>
        <begin position="1015"/>
        <end position="1119"/>
    </location>
</feature>
<dbReference type="Gene3D" id="3.40.850.10">
    <property type="entry name" value="Kinesin motor domain"/>
    <property type="match status" value="1"/>
</dbReference>
<feature type="compositionally biased region" description="Basic and acidic residues" evidence="3">
    <location>
        <begin position="856"/>
        <end position="872"/>
    </location>
</feature>
<evidence type="ECO:0000313" key="5">
    <source>
        <dbReference type="EMBL" id="GAX20878.1"/>
    </source>
</evidence>
<reference evidence="5 6" key="1">
    <citation type="journal article" date="2015" name="Plant Cell">
        <title>Oil accumulation by the oleaginous diatom Fistulifera solaris as revealed by the genome and transcriptome.</title>
        <authorList>
            <person name="Tanaka T."/>
            <person name="Maeda Y."/>
            <person name="Veluchamy A."/>
            <person name="Tanaka M."/>
            <person name="Abida H."/>
            <person name="Marechal E."/>
            <person name="Bowler C."/>
            <person name="Muto M."/>
            <person name="Sunaga Y."/>
            <person name="Tanaka M."/>
            <person name="Yoshino T."/>
            <person name="Taniguchi T."/>
            <person name="Fukuda Y."/>
            <person name="Nemoto M."/>
            <person name="Matsumoto M."/>
            <person name="Wong P.S."/>
            <person name="Aburatani S."/>
            <person name="Fujibuchi W."/>
        </authorList>
    </citation>
    <scope>NUCLEOTIDE SEQUENCE [LARGE SCALE GENOMIC DNA]</scope>
    <source>
        <strain evidence="5 6">JPCC DA0580</strain>
    </source>
</reference>
<evidence type="ECO:0000313" key="6">
    <source>
        <dbReference type="Proteomes" id="UP000198406"/>
    </source>
</evidence>
<proteinExistence type="inferred from homology"/>
<feature type="compositionally biased region" description="Basic and acidic residues" evidence="3">
    <location>
        <begin position="454"/>
        <end position="467"/>
    </location>
</feature>
<protein>
    <recommendedName>
        <fullName evidence="4">Kinesin motor domain-containing protein</fullName>
    </recommendedName>
</protein>